<protein>
    <submittedName>
        <fullName evidence="1">Uncharacterized protein</fullName>
    </submittedName>
</protein>
<accession>A0ACC1PND8</accession>
<gene>
    <name evidence="1" type="ORF">NUW58_g1336</name>
</gene>
<reference evidence="1" key="1">
    <citation type="submission" date="2022-10" db="EMBL/GenBank/DDBJ databases">
        <title>Genome Sequence of Xylaria curta.</title>
        <authorList>
            <person name="Buettner E."/>
        </authorList>
    </citation>
    <scope>NUCLEOTIDE SEQUENCE</scope>
    <source>
        <strain evidence="1">Babe10</strain>
    </source>
</reference>
<keyword evidence="2" id="KW-1185">Reference proteome</keyword>
<organism evidence="1 2">
    <name type="scientific">Xylaria curta</name>
    <dbReference type="NCBI Taxonomy" id="42375"/>
    <lineage>
        <taxon>Eukaryota</taxon>
        <taxon>Fungi</taxon>
        <taxon>Dikarya</taxon>
        <taxon>Ascomycota</taxon>
        <taxon>Pezizomycotina</taxon>
        <taxon>Sordariomycetes</taxon>
        <taxon>Xylariomycetidae</taxon>
        <taxon>Xylariales</taxon>
        <taxon>Xylariaceae</taxon>
        <taxon>Xylaria</taxon>
    </lineage>
</organism>
<name>A0ACC1PND8_9PEZI</name>
<dbReference type="Proteomes" id="UP001143856">
    <property type="component" value="Unassembled WGS sequence"/>
</dbReference>
<proteinExistence type="predicted"/>
<evidence type="ECO:0000313" key="2">
    <source>
        <dbReference type="Proteomes" id="UP001143856"/>
    </source>
</evidence>
<dbReference type="EMBL" id="JAPDGR010000142">
    <property type="protein sequence ID" value="KAJ2995228.1"/>
    <property type="molecule type" value="Genomic_DNA"/>
</dbReference>
<comment type="caution">
    <text evidence="1">The sequence shown here is derived from an EMBL/GenBank/DDBJ whole genome shotgun (WGS) entry which is preliminary data.</text>
</comment>
<evidence type="ECO:0000313" key="1">
    <source>
        <dbReference type="EMBL" id="KAJ2995228.1"/>
    </source>
</evidence>
<sequence length="451" mass="50120">MTALAYFISLRRRKGLPQEEIAGSELRGERKCDNLRGLIKNCTKPGAARQWTIICFSITGTIIVIIFLLLFVWLPTGKLLSKPSPLAFGSKVVENDKLATATNVSTWLGESSQAVIPRACHSHNDYSREIPLFSALSAGCIGIEADVWLSDDGKDLLVGHERNSLQSTKTLQSMYINPLLEILNDRNPTQGANSVYDRAQGIFSTRPNTTVILMVDVKEKPTSIWPLLVKQLEPLRQRQFLTRYEQVYSEPSELVGGQTLQPAPLIIVGSGELNLTSLVGAYPNGTFGKYHDTFLDAPLQNLPEANHFRGRNVGTSPALSRGQALYSAYNSHYASVSFKQSIGSVILGFGPSQLDNLRTQIRIARESGLVSRYWDIPSWPINYRDYIWDVLTQEGVGILNVDDVQTATHGLWTEGYLKSVYSIIATSAYLVIMSIIIWIIVLYILRENPDG</sequence>